<name>A0A384JY88_BOTFB</name>
<reference evidence="2 3" key="2">
    <citation type="journal article" date="2012" name="Eukaryot. Cell">
        <title>Genome update of Botrytis cinerea strains B05.10 and T4.</title>
        <authorList>
            <person name="Staats M."/>
            <person name="van Kan J.A."/>
        </authorList>
    </citation>
    <scope>NUCLEOTIDE SEQUENCE [LARGE SCALE GENOMIC DNA]</scope>
    <source>
        <strain evidence="2 3">B05.10</strain>
    </source>
</reference>
<sequence length="748" mass="85097">MDPLCAARNGNSYTATESPLCAICSAQLALDETDSGGALKNEDGVSVLYFPHADSLRSMQNSSFETEEPINIWKGGVVYERAVTPPNLPELSDSFACKFCLALKRSLLERYGSCLWWKEPFPPLQIEGRYQWYSPRNTRKTDKGPHFRLSALAITYSHPKMKNTYGQTKPDKFPVMAEPGRCRDWLHIERNPIALQGSTSEKVMRLIKKWIKECDSNTKCVEYRKFSQNKANFLPTRLLYLGDGTTGQCPQIVETRDFLENRSEMARQQLQYSCLSYCWGSNLPLTTTSSTLSKYKSGLPEHEMPQLFQDAIAVSRRLGIRYLWVDALCILQDVREDWERESLMMSDIFYHSFITIGAATARSCHDSISSPREDLSCTLSFQSSLLKEVVGLYSINLSKMSHKSPSETDLSNSIWTSRGWVWQEQVMAQRLLIFGKNMVHLKCHGYIYSEDGTVGDVFGSHILRASRFQSTRVSPEYWEFWMNDFSGRQFTFPSDKLASVSGLSLEFERVLATGDHLPEYLAGHWQNGYFTDSLQWSIRSENKFSFHDMIKDLHDPENYCAPSWSWASRNQGRLIMLPLRTDPKMAGADFEFISNNLVAAESNVRVRTRPGSSITLRGRTRPFACPPAESTKRYNIPSCLTGSAEWEASVPGGTIYYFMDWNPLLDDTSWEELKPSLRLFLLANNGKGLVLLSETKYGPGFLRVGTFIFVSSKGGMRGTSWRLSCWISDNLESDFLQTGWNVQNVVLQ</sequence>
<dbReference type="PANTHER" id="PTHR33112">
    <property type="entry name" value="DOMAIN PROTEIN, PUTATIVE-RELATED"/>
    <property type="match status" value="1"/>
</dbReference>
<accession>A0A384JY88</accession>
<dbReference type="EMBL" id="CP009815">
    <property type="protein sequence ID" value="ATZ55217.1"/>
    <property type="molecule type" value="Genomic_DNA"/>
</dbReference>
<dbReference type="AlphaFoldDB" id="A0A384JY88"/>
<dbReference type="GeneID" id="36394658"/>
<dbReference type="KEGG" id="bfu:BCIN_11g04980"/>
<dbReference type="PANTHER" id="PTHR33112:SF16">
    <property type="entry name" value="HETEROKARYON INCOMPATIBILITY DOMAIN-CONTAINING PROTEIN"/>
    <property type="match status" value="1"/>
</dbReference>
<dbReference type="RefSeq" id="XP_024551845.1">
    <property type="nucleotide sequence ID" value="XM_024696042.1"/>
</dbReference>
<feature type="domain" description="Heterokaryon incompatibility" evidence="1">
    <location>
        <begin position="272"/>
        <end position="424"/>
    </location>
</feature>
<reference evidence="2 3" key="3">
    <citation type="journal article" date="2017" name="Mol. Plant Pathol.">
        <title>A gapless genome sequence of the fungus Botrytis cinerea.</title>
        <authorList>
            <person name="Van Kan J.A."/>
            <person name="Stassen J.H."/>
            <person name="Mosbach A."/>
            <person name="Van Der Lee T.A."/>
            <person name="Faino L."/>
            <person name="Farmer A.D."/>
            <person name="Papasotiriou D.G."/>
            <person name="Zhou S."/>
            <person name="Seidl M.F."/>
            <person name="Cottam E."/>
            <person name="Edel D."/>
            <person name="Hahn M."/>
            <person name="Schwartz D.C."/>
            <person name="Dietrich R.A."/>
            <person name="Widdison S."/>
            <person name="Scalliet G."/>
        </authorList>
    </citation>
    <scope>NUCLEOTIDE SEQUENCE [LARGE SCALE GENOMIC DNA]</scope>
    <source>
        <strain evidence="2 3">B05.10</strain>
    </source>
</reference>
<evidence type="ECO:0000313" key="3">
    <source>
        <dbReference type="Proteomes" id="UP000001798"/>
    </source>
</evidence>
<dbReference type="InterPro" id="IPR010730">
    <property type="entry name" value="HET"/>
</dbReference>
<keyword evidence="3" id="KW-1185">Reference proteome</keyword>
<dbReference type="Pfam" id="PF06985">
    <property type="entry name" value="HET"/>
    <property type="match status" value="1"/>
</dbReference>
<gene>
    <name evidence="2" type="ORF">BCIN_11g04980</name>
</gene>
<dbReference type="OrthoDB" id="3540829at2759"/>
<reference evidence="2 3" key="1">
    <citation type="journal article" date="2011" name="PLoS Genet.">
        <title>Genomic analysis of the necrotrophic fungal pathogens Sclerotinia sclerotiorum and Botrytis cinerea.</title>
        <authorList>
            <person name="Amselem J."/>
            <person name="Cuomo C.A."/>
            <person name="van Kan J.A."/>
            <person name="Viaud M."/>
            <person name="Benito E.P."/>
            <person name="Couloux A."/>
            <person name="Coutinho P.M."/>
            <person name="de Vries R.P."/>
            <person name="Dyer P.S."/>
            <person name="Fillinger S."/>
            <person name="Fournier E."/>
            <person name="Gout L."/>
            <person name="Hahn M."/>
            <person name="Kohn L."/>
            <person name="Lapalu N."/>
            <person name="Plummer K.M."/>
            <person name="Pradier J.M."/>
            <person name="Quevillon E."/>
            <person name="Sharon A."/>
            <person name="Simon A."/>
            <person name="ten Have A."/>
            <person name="Tudzynski B."/>
            <person name="Tudzynski P."/>
            <person name="Wincker P."/>
            <person name="Andrew M."/>
            <person name="Anthouard V."/>
            <person name="Beever R.E."/>
            <person name="Beffa R."/>
            <person name="Benoit I."/>
            <person name="Bouzid O."/>
            <person name="Brault B."/>
            <person name="Chen Z."/>
            <person name="Choquer M."/>
            <person name="Collemare J."/>
            <person name="Cotton P."/>
            <person name="Danchin E.G."/>
            <person name="Da Silva C."/>
            <person name="Gautier A."/>
            <person name="Giraud C."/>
            <person name="Giraud T."/>
            <person name="Gonzalez C."/>
            <person name="Grossetete S."/>
            <person name="Guldener U."/>
            <person name="Henrissat B."/>
            <person name="Howlett B.J."/>
            <person name="Kodira C."/>
            <person name="Kretschmer M."/>
            <person name="Lappartient A."/>
            <person name="Leroch M."/>
            <person name="Levis C."/>
            <person name="Mauceli E."/>
            <person name="Neuveglise C."/>
            <person name="Oeser B."/>
            <person name="Pearson M."/>
            <person name="Poulain J."/>
            <person name="Poussereau N."/>
            <person name="Quesneville H."/>
            <person name="Rascle C."/>
            <person name="Schumacher J."/>
            <person name="Segurens B."/>
            <person name="Sexton A."/>
            <person name="Silva E."/>
            <person name="Sirven C."/>
            <person name="Soanes D.M."/>
            <person name="Talbot N.J."/>
            <person name="Templeton M."/>
            <person name="Yandava C."/>
            <person name="Yarden O."/>
            <person name="Zeng Q."/>
            <person name="Rollins J.A."/>
            <person name="Lebrun M.H."/>
            <person name="Dickman M."/>
        </authorList>
    </citation>
    <scope>NUCLEOTIDE SEQUENCE [LARGE SCALE GENOMIC DNA]</scope>
    <source>
        <strain evidence="2 3">B05.10</strain>
    </source>
</reference>
<evidence type="ECO:0000259" key="1">
    <source>
        <dbReference type="Pfam" id="PF06985"/>
    </source>
</evidence>
<evidence type="ECO:0000313" key="2">
    <source>
        <dbReference type="EMBL" id="ATZ55217.1"/>
    </source>
</evidence>
<dbReference type="Proteomes" id="UP000001798">
    <property type="component" value="Chromosome 11"/>
</dbReference>
<proteinExistence type="predicted"/>
<protein>
    <recommendedName>
        <fullName evidence="1">Heterokaryon incompatibility domain-containing protein</fullName>
    </recommendedName>
</protein>
<organism evidence="2 3">
    <name type="scientific">Botryotinia fuckeliana (strain B05.10)</name>
    <name type="common">Noble rot fungus</name>
    <name type="synonym">Botrytis cinerea</name>
    <dbReference type="NCBI Taxonomy" id="332648"/>
    <lineage>
        <taxon>Eukaryota</taxon>
        <taxon>Fungi</taxon>
        <taxon>Dikarya</taxon>
        <taxon>Ascomycota</taxon>
        <taxon>Pezizomycotina</taxon>
        <taxon>Leotiomycetes</taxon>
        <taxon>Helotiales</taxon>
        <taxon>Sclerotiniaceae</taxon>
        <taxon>Botrytis</taxon>
    </lineage>
</organism>
<dbReference type="VEuPathDB" id="FungiDB:Bcin11g04980"/>